<proteinExistence type="predicted"/>
<gene>
    <name evidence="2" type="ORF">San01_34870</name>
</gene>
<comment type="caution">
    <text evidence="2">The sequence shown here is derived from an EMBL/GenBank/DDBJ whole genome shotgun (WGS) entry which is preliminary data.</text>
</comment>
<reference evidence="2 3" key="1">
    <citation type="submission" date="2019-10" db="EMBL/GenBank/DDBJ databases">
        <title>Whole genome shotgun sequence of Streptomyces angustmyceticus NBRC 3934.</title>
        <authorList>
            <person name="Hosoyama A."/>
            <person name="Ichikawa N."/>
            <person name="Kimura A."/>
            <person name="Kitahashi Y."/>
            <person name="Komaki H."/>
            <person name="Uohara A."/>
        </authorList>
    </citation>
    <scope>NUCLEOTIDE SEQUENCE [LARGE SCALE GENOMIC DNA]</scope>
    <source>
        <strain evidence="2 3">NBRC 3934</strain>
    </source>
</reference>
<accession>A0A5J4LHG0</accession>
<name>A0A5J4LHG0_9ACTN</name>
<dbReference type="OrthoDB" id="7784447at2"/>
<dbReference type="AlphaFoldDB" id="A0A5J4LHG0"/>
<organism evidence="2 3">
    <name type="scientific">Streptomyces angustmyceticus</name>
    <dbReference type="NCBI Taxonomy" id="285578"/>
    <lineage>
        <taxon>Bacteria</taxon>
        <taxon>Bacillati</taxon>
        <taxon>Actinomycetota</taxon>
        <taxon>Actinomycetes</taxon>
        <taxon>Kitasatosporales</taxon>
        <taxon>Streptomycetaceae</taxon>
        <taxon>Streptomyces</taxon>
    </lineage>
</organism>
<dbReference type="EMBL" id="BLAG01000009">
    <property type="protein sequence ID" value="GES31000.1"/>
    <property type="molecule type" value="Genomic_DNA"/>
</dbReference>
<dbReference type="GeneID" id="96752386"/>
<sequence length="779" mass="86992">MKITPSARILRMLGEIEFDEWQCVAELLDNAFDDFTEIQRSGEPWAGGFRASVTLPSSAARSDDAQVVIADTGRGMSYETLERAVSAGWSSNNRFDKLGLFGMGFNVSTARLGRRTRVLTTRVGDDEWIGVEIDLDRIQDDFEAVDIREPKNDPNEHGTRIEISRLYAPRRDWLRRNESNLSQTLGRVYSWLLDNRPFELWVQGKRVKPRRHCRWGDERLVTFGTGAKAEKIPAYIRIDEKLDDAEACQDCGNWQHPDHGVCTQCGGGVLVARARRIHGWLGVQRHLHKREFGIDFLRNGRKILQWDQSLFQWKNPDNPLAALDVEYPVELAHQGGRLIGEIHLDHVPVTYQKDAFEYGDRSWRGAVQLLRGEGPLLPDKARKAGYAQNDSPLAKLVRGYRRNDAGLRYLTPGDGKRPIHEETRKWAERFHRGDEEYQSDDIWWDAVIRHESENKQGKVDAAKANTPGTADEDAVRDALGAGPRKPVASEPAAPRPVTAPDTPRPETTQERIARYTSDSESVPRLSKDFGLPSMGAFLSVDTRRLKNGSLRDDHGQETPVLLVQRGGREVTAFLDPRHQSLAVHGIDESELLLGEIATVLRVKADSKLTLSSLVAALRVECLPDSIVRVEAVTAEARELMADIRERMAAKVGQDPGRAFQLLDPDEVTAIENEMIASGRVSGTNSLGETADFIPHAPALFIVKLLESWPEAFMDGHVFAGPYTTVSSPSARRLSLARTAGYLTDVATLTGFSGGSASPDQLQRTRLSTRLLADELVEER</sequence>
<dbReference type="SUPFAM" id="SSF55874">
    <property type="entry name" value="ATPase domain of HSP90 chaperone/DNA topoisomerase II/histidine kinase"/>
    <property type="match status" value="1"/>
</dbReference>
<dbReference type="InterPro" id="IPR036890">
    <property type="entry name" value="HATPase_C_sf"/>
</dbReference>
<evidence type="ECO:0000313" key="2">
    <source>
        <dbReference type="EMBL" id="GES31000.1"/>
    </source>
</evidence>
<dbReference type="Gene3D" id="3.30.565.10">
    <property type="entry name" value="Histidine kinase-like ATPase, C-terminal domain"/>
    <property type="match status" value="1"/>
</dbReference>
<evidence type="ECO:0000313" key="3">
    <source>
        <dbReference type="Proteomes" id="UP000325598"/>
    </source>
</evidence>
<evidence type="ECO:0008006" key="4">
    <source>
        <dbReference type="Google" id="ProtNLM"/>
    </source>
</evidence>
<keyword evidence="3" id="KW-1185">Reference proteome</keyword>
<protein>
    <recommendedName>
        <fullName evidence="4">Histidine kinase/HSP90-like ATPase domain-containing protein</fullName>
    </recommendedName>
</protein>
<feature type="compositionally biased region" description="Basic and acidic residues" evidence="1">
    <location>
        <begin position="503"/>
        <end position="513"/>
    </location>
</feature>
<dbReference type="Pfam" id="PF13589">
    <property type="entry name" value="HATPase_c_3"/>
    <property type="match status" value="1"/>
</dbReference>
<dbReference type="RefSeq" id="WP_086717292.1">
    <property type="nucleotide sequence ID" value="NZ_BLAG01000009.1"/>
</dbReference>
<dbReference type="Proteomes" id="UP000325598">
    <property type="component" value="Unassembled WGS sequence"/>
</dbReference>
<evidence type="ECO:0000256" key="1">
    <source>
        <dbReference type="SAM" id="MobiDB-lite"/>
    </source>
</evidence>
<feature type="region of interest" description="Disordered" evidence="1">
    <location>
        <begin position="454"/>
        <end position="526"/>
    </location>
</feature>